<comment type="similarity">
    <text evidence="2 6">Belongs to the FAD-dependent glycerol-3-phosphate dehydrogenase family.</text>
</comment>
<dbReference type="RefSeq" id="WP_128357413.1">
    <property type="nucleotide sequence ID" value="NZ_CP053840.1"/>
</dbReference>
<evidence type="ECO:0000313" key="10">
    <source>
        <dbReference type="EMBL" id="QKF66444.1"/>
    </source>
</evidence>
<dbReference type="InterPro" id="IPR006076">
    <property type="entry name" value="FAD-dep_OxRdtase"/>
</dbReference>
<dbReference type="Pfam" id="PF16901">
    <property type="entry name" value="DAO_C"/>
    <property type="match status" value="1"/>
</dbReference>
<evidence type="ECO:0000313" key="11">
    <source>
        <dbReference type="Proteomes" id="UP000503482"/>
    </source>
</evidence>
<dbReference type="Pfam" id="PF01266">
    <property type="entry name" value="DAO"/>
    <property type="match status" value="1"/>
</dbReference>
<dbReference type="SUPFAM" id="SSF51905">
    <property type="entry name" value="FAD/NAD(P)-binding domain"/>
    <property type="match status" value="1"/>
</dbReference>
<dbReference type="SUPFAM" id="SSF54373">
    <property type="entry name" value="FAD-linked reductases, C-terminal domain"/>
    <property type="match status" value="1"/>
</dbReference>
<organism evidence="10 11">
    <name type="scientific">Arcobacter venerupis</name>
    <dbReference type="NCBI Taxonomy" id="1054033"/>
    <lineage>
        <taxon>Bacteria</taxon>
        <taxon>Pseudomonadati</taxon>
        <taxon>Campylobacterota</taxon>
        <taxon>Epsilonproteobacteria</taxon>
        <taxon>Campylobacterales</taxon>
        <taxon>Arcobacteraceae</taxon>
        <taxon>Arcobacter</taxon>
    </lineage>
</organism>
<evidence type="ECO:0000256" key="2">
    <source>
        <dbReference type="ARBA" id="ARBA00007330"/>
    </source>
</evidence>
<keyword evidence="7" id="KW-1133">Transmembrane helix</keyword>
<evidence type="ECO:0000259" key="9">
    <source>
        <dbReference type="Pfam" id="PF16901"/>
    </source>
</evidence>
<keyword evidence="4" id="KW-0274">FAD</keyword>
<dbReference type="InterPro" id="IPR031656">
    <property type="entry name" value="DAO_C"/>
</dbReference>
<proteinExistence type="inferred from homology"/>
<evidence type="ECO:0000256" key="3">
    <source>
        <dbReference type="ARBA" id="ARBA00022630"/>
    </source>
</evidence>
<sequence length="530" mass="60649">MELSSEKYDIVIIGGGCVGSGIALDATLRGYKVILLEKNDFASGASSKSSKLVHGGIRYLEKAIKEFDLAQYNLVKEGLSERAIFLKNAPNFSKKLKINIPIYSYLNLVYTYIGLLFYKLIAKHKSLGKNSFVNKVVSILFSPNIKQENLKGFLSFYDGSFLDSRMIISILQSAVLKGAVVKNYCEVNEFLYDLNNKISGVKYFDKTQNKIYEIEAKVVVNASGANVDNLRVLDNKDSNEILALSSGIHIVVSKEFLKADEGILIPNTSDKRVIFILPYMNHCLIGTTDNKTIYEENPKVKEQEIEYLLKEVNNYFEKHLTKEDILSSWSGIRPLVKNENKSQTQEIVREHLITKSKTNLVSIVGGKWTTYRKMSEDLVNFLIRNNFLEKQKMCETKKYKLFGNHGDIKELEKLMNFYPISKKTKESLLTLYGTACTKVLNLANENKNFELISKDLPYLKVEILYCINYEFVKKPIDFLSRRVGLCFIDKKQSLACVNVVCAEMGKILFWDEEKMLKEQLSCEEYINNYF</sequence>
<keyword evidence="5 6" id="KW-0560">Oxidoreductase</keyword>
<dbReference type="Gene3D" id="3.30.9.10">
    <property type="entry name" value="D-Amino Acid Oxidase, subunit A, domain 2"/>
    <property type="match status" value="1"/>
</dbReference>
<dbReference type="PRINTS" id="PR01001">
    <property type="entry name" value="FADG3PDH"/>
</dbReference>
<dbReference type="InterPro" id="IPR038299">
    <property type="entry name" value="DAO_C_sf"/>
</dbReference>
<dbReference type="Proteomes" id="UP000503482">
    <property type="component" value="Chromosome"/>
</dbReference>
<dbReference type="EC" id="1.1.5.3" evidence="6"/>
<dbReference type="PROSITE" id="PS00977">
    <property type="entry name" value="FAD_G3PDH_1"/>
    <property type="match status" value="1"/>
</dbReference>
<comment type="catalytic activity">
    <reaction evidence="6">
        <text>a quinone + sn-glycerol 3-phosphate = dihydroxyacetone phosphate + a quinol</text>
        <dbReference type="Rhea" id="RHEA:18977"/>
        <dbReference type="ChEBI" id="CHEBI:24646"/>
        <dbReference type="ChEBI" id="CHEBI:57597"/>
        <dbReference type="ChEBI" id="CHEBI:57642"/>
        <dbReference type="ChEBI" id="CHEBI:132124"/>
        <dbReference type="EC" id="1.1.5.3"/>
    </reaction>
</comment>
<evidence type="ECO:0000256" key="7">
    <source>
        <dbReference type="SAM" id="Phobius"/>
    </source>
</evidence>
<keyword evidence="3 6" id="KW-0285">Flavoprotein</keyword>
<keyword evidence="11" id="KW-1185">Reference proteome</keyword>
<dbReference type="PANTHER" id="PTHR11985:SF15">
    <property type="entry name" value="GLYCEROL-3-PHOSPHATE DEHYDROGENASE, MITOCHONDRIAL"/>
    <property type="match status" value="1"/>
</dbReference>
<keyword evidence="7" id="KW-0472">Membrane</keyword>
<dbReference type="GO" id="GO:0009331">
    <property type="term" value="C:glycerol-3-phosphate dehydrogenase (FAD) complex"/>
    <property type="evidence" value="ECO:0007669"/>
    <property type="project" value="UniProtKB-UniRule"/>
</dbReference>
<keyword evidence="7" id="KW-0812">Transmembrane</keyword>
<evidence type="ECO:0000256" key="5">
    <source>
        <dbReference type="ARBA" id="ARBA00023002"/>
    </source>
</evidence>
<feature type="transmembrane region" description="Helical" evidence="7">
    <location>
        <begin position="102"/>
        <end position="121"/>
    </location>
</feature>
<comment type="cofactor">
    <cofactor evidence="1 6">
        <name>FAD</name>
        <dbReference type="ChEBI" id="CHEBI:57692"/>
    </cofactor>
</comment>
<reference evidence="10 11" key="1">
    <citation type="submission" date="2020-05" db="EMBL/GenBank/DDBJ databases">
        <title>Complete genome sequencing of Campylobacter and Arcobacter type strains.</title>
        <authorList>
            <person name="Miller W.G."/>
            <person name="Yee E."/>
        </authorList>
    </citation>
    <scope>NUCLEOTIDE SEQUENCE [LARGE SCALE GENOMIC DNA]</scope>
    <source>
        <strain evidence="10 11">LMG 26156</strain>
    </source>
</reference>
<dbReference type="KEGG" id="avp:AVENP_0885"/>
<evidence type="ECO:0000256" key="4">
    <source>
        <dbReference type="ARBA" id="ARBA00022827"/>
    </source>
</evidence>
<feature type="domain" description="FAD dependent oxidoreductase" evidence="8">
    <location>
        <begin position="9"/>
        <end position="339"/>
    </location>
</feature>
<gene>
    <name evidence="10" type="ORF">AVENP_0885</name>
</gene>
<evidence type="ECO:0000259" key="8">
    <source>
        <dbReference type="Pfam" id="PF01266"/>
    </source>
</evidence>
<dbReference type="EMBL" id="CP053840">
    <property type="protein sequence ID" value="QKF66444.1"/>
    <property type="molecule type" value="Genomic_DNA"/>
</dbReference>
<dbReference type="GO" id="GO:0006072">
    <property type="term" value="P:glycerol-3-phosphate metabolic process"/>
    <property type="evidence" value="ECO:0007669"/>
    <property type="project" value="UniProtKB-UniRule"/>
</dbReference>
<protein>
    <recommendedName>
        <fullName evidence="6">Glycerol-3-phosphate dehydrogenase</fullName>
        <ecNumber evidence="6">1.1.5.3</ecNumber>
    </recommendedName>
</protein>
<dbReference type="Gene3D" id="1.10.8.870">
    <property type="entry name" value="Alpha-glycerophosphate oxidase, cap domain"/>
    <property type="match status" value="1"/>
</dbReference>
<dbReference type="PANTHER" id="PTHR11985">
    <property type="entry name" value="GLYCEROL-3-PHOSPHATE DEHYDROGENASE"/>
    <property type="match status" value="1"/>
</dbReference>
<dbReference type="Gene3D" id="3.50.50.60">
    <property type="entry name" value="FAD/NAD(P)-binding domain"/>
    <property type="match status" value="1"/>
</dbReference>
<evidence type="ECO:0000256" key="6">
    <source>
        <dbReference type="RuleBase" id="RU361217"/>
    </source>
</evidence>
<dbReference type="GO" id="GO:0004368">
    <property type="term" value="F:glycerol-3-phosphate dehydrogenase (quinone) activity"/>
    <property type="evidence" value="ECO:0007669"/>
    <property type="project" value="UniProtKB-EC"/>
</dbReference>
<dbReference type="InterPro" id="IPR036188">
    <property type="entry name" value="FAD/NAD-bd_sf"/>
</dbReference>
<dbReference type="InterPro" id="IPR000447">
    <property type="entry name" value="G3P_DH_FAD-dep"/>
</dbReference>
<evidence type="ECO:0000256" key="1">
    <source>
        <dbReference type="ARBA" id="ARBA00001974"/>
    </source>
</evidence>
<dbReference type="AlphaFoldDB" id="A0AAE7E3K0"/>
<accession>A0AAE7E3K0</accession>
<feature type="domain" description="Alpha-glycerophosphate oxidase C-terminal" evidence="9">
    <location>
        <begin position="394"/>
        <end position="514"/>
    </location>
</feature>
<name>A0AAE7E3K0_9BACT</name>